<sequence>MATKVQVQKTIAVLIAAYPNMDAKTREAIGPFLQMVERLLAPYPAEVLDCLVNVRTGIMTTTSFFPSIAELKKFCEREWDKLSPRVVADRTEEIRQLYGRIEPEEIRKAQKAQEIEKRQKVIEGFKQLVSELKCSPDPFRKAEPIPLSKAEQKAAAEAWLSDRATRAALEPPPRLSGEVLEKLGY</sequence>
<reference evidence="2" key="1">
    <citation type="submission" date="2020-04" db="EMBL/GenBank/DDBJ databases">
        <authorList>
            <person name="Chiriac C."/>
            <person name="Salcher M."/>
            <person name="Ghai R."/>
            <person name="Kavagutti S V."/>
        </authorList>
    </citation>
    <scope>NUCLEOTIDE SEQUENCE</scope>
</reference>
<accession>A0A6J5L1W6</accession>
<evidence type="ECO:0000256" key="1">
    <source>
        <dbReference type="SAM" id="MobiDB-lite"/>
    </source>
</evidence>
<protein>
    <submittedName>
        <fullName evidence="2">Uncharacterized protein</fullName>
    </submittedName>
</protein>
<feature type="region of interest" description="Disordered" evidence="1">
    <location>
        <begin position="166"/>
        <end position="185"/>
    </location>
</feature>
<organism evidence="2">
    <name type="scientific">uncultured Caudovirales phage</name>
    <dbReference type="NCBI Taxonomy" id="2100421"/>
    <lineage>
        <taxon>Viruses</taxon>
        <taxon>Duplodnaviria</taxon>
        <taxon>Heunggongvirae</taxon>
        <taxon>Uroviricota</taxon>
        <taxon>Caudoviricetes</taxon>
        <taxon>Peduoviridae</taxon>
        <taxon>Maltschvirus</taxon>
        <taxon>Maltschvirus maltsch</taxon>
    </lineage>
</organism>
<gene>
    <name evidence="2" type="ORF">UFOVP95_42</name>
</gene>
<evidence type="ECO:0000313" key="2">
    <source>
        <dbReference type="EMBL" id="CAB4127622.1"/>
    </source>
</evidence>
<proteinExistence type="predicted"/>
<dbReference type="EMBL" id="LR796213">
    <property type="protein sequence ID" value="CAB4127622.1"/>
    <property type="molecule type" value="Genomic_DNA"/>
</dbReference>
<name>A0A6J5L1W6_9CAUD</name>